<accession>A0A9D1LYH3</accession>
<sequence length="186" mass="21746">MTVEQIDSSKVLISLCNEDLTEYSLRFDTMSFNDPHSRRILNKLLTIACGKTGIKQEKDKSMLVEAMPHSNGCLILLTMNHKKKKRTVYRIKKNSSGWCCRFKNAEDFLCSLEKLSEKKETLYRVSAYLFGESYYMFIEQSKLPEKATEILSEFGRLRKRELLFSKRLSEGGKLLFFKPKFTGRLW</sequence>
<reference evidence="2" key="2">
    <citation type="journal article" date="2021" name="PeerJ">
        <title>Extensive microbial diversity within the chicken gut microbiome revealed by metagenomics and culture.</title>
        <authorList>
            <person name="Gilroy R."/>
            <person name="Ravi A."/>
            <person name="Getino M."/>
            <person name="Pursley I."/>
            <person name="Horton D.L."/>
            <person name="Alikhan N.F."/>
            <person name="Baker D."/>
            <person name="Gharbi K."/>
            <person name="Hall N."/>
            <person name="Watson M."/>
            <person name="Adriaenssens E.M."/>
            <person name="Foster-Nyarko E."/>
            <person name="Jarju S."/>
            <person name="Secka A."/>
            <person name="Antonio M."/>
            <person name="Oren A."/>
            <person name="Chaudhuri R.R."/>
            <person name="La Ragione R."/>
            <person name="Hildebrand F."/>
            <person name="Pallen M.J."/>
        </authorList>
    </citation>
    <scope>NUCLEOTIDE SEQUENCE</scope>
    <source>
        <strain evidence="2">ChiGjej1B1-1684</strain>
    </source>
</reference>
<dbReference type="AlphaFoldDB" id="A0A9D1LYH3"/>
<dbReference type="InterPro" id="IPR038471">
    <property type="entry name" value="MecA_C_sf"/>
</dbReference>
<proteinExistence type="inferred from homology"/>
<dbReference type="Pfam" id="PF05389">
    <property type="entry name" value="MecA"/>
    <property type="match status" value="1"/>
</dbReference>
<dbReference type="InterPro" id="IPR008681">
    <property type="entry name" value="Neg-reg_MecA"/>
</dbReference>
<dbReference type="Gene3D" id="3.30.70.1950">
    <property type="match status" value="1"/>
</dbReference>
<comment type="similarity">
    <text evidence="1">Belongs to the MecA family.</text>
</comment>
<organism evidence="2 3">
    <name type="scientific">Candidatus Limousia pullorum</name>
    <dbReference type="NCBI Taxonomy" id="2840860"/>
    <lineage>
        <taxon>Bacteria</taxon>
        <taxon>Bacillati</taxon>
        <taxon>Bacillota</taxon>
        <taxon>Clostridia</taxon>
        <taxon>Eubacteriales</taxon>
        <taxon>Oscillospiraceae</taxon>
        <taxon>Oscillospiraceae incertae sedis</taxon>
        <taxon>Candidatus Limousia</taxon>
    </lineage>
</organism>
<evidence type="ECO:0000256" key="1">
    <source>
        <dbReference type="ARBA" id="ARBA00005397"/>
    </source>
</evidence>
<dbReference type="EMBL" id="DVNG01000080">
    <property type="protein sequence ID" value="HIU50414.1"/>
    <property type="molecule type" value="Genomic_DNA"/>
</dbReference>
<evidence type="ECO:0000313" key="3">
    <source>
        <dbReference type="Proteomes" id="UP000824118"/>
    </source>
</evidence>
<protein>
    <submittedName>
        <fullName evidence="2">Adaptor protein MecA</fullName>
    </submittedName>
</protein>
<comment type="caution">
    <text evidence="2">The sequence shown here is derived from an EMBL/GenBank/DDBJ whole genome shotgun (WGS) entry which is preliminary data.</text>
</comment>
<gene>
    <name evidence="2" type="ORF">IAD22_05325</name>
</gene>
<reference evidence="2" key="1">
    <citation type="submission" date="2020-10" db="EMBL/GenBank/DDBJ databases">
        <authorList>
            <person name="Gilroy R."/>
        </authorList>
    </citation>
    <scope>NUCLEOTIDE SEQUENCE</scope>
    <source>
        <strain evidence="2">ChiGjej1B1-1684</strain>
    </source>
</reference>
<evidence type="ECO:0000313" key="2">
    <source>
        <dbReference type="EMBL" id="HIU50414.1"/>
    </source>
</evidence>
<name>A0A9D1LYH3_9FIRM</name>
<dbReference type="Proteomes" id="UP000824118">
    <property type="component" value="Unassembled WGS sequence"/>
</dbReference>